<accession>A0AAU9ICT8</accession>
<keyword evidence="16 28" id="KW-0067">ATP-binding</keyword>
<feature type="domain" description="EF-hand" evidence="32">
    <location>
        <begin position="347"/>
        <end position="382"/>
    </location>
</feature>
<dbReference type="SUPFAM" id="SSF47473">
    <property type="entry name" value="EF-hand"/>
    <property type="match status" value="1"/>
</dbReference>
<evidence type="ECO:0000256" key="17">
    <source>
        <dbReference type="ARBA" id="ARBA00022846"/>
    </source>
</evidence>
<keyword evidence="6" id="KW-1003">Cell membrane</keyword>
<dbReference type="InterPro" id="IPR011992">
    <property type="entry name" value="EF-hand-dom_pair"/>
</dbReference>
<evidence type="ECO:0000256" key="27">
    <source>
        <dbReference type="ARBA" id="ARBA00068067"/>
    </source>
</evidence>
<dbReference type="PROSITE" id="PS50011">
    <property type="entry name" value="PROTEIN_KINASE_DOM"/>
    <property type="match status" value="1"/>
</dbReference>
<comment type="cofactor">
    <cofactor evidence="1">
        <name>Mg(2+)</name>
        <dbReference type="ChEBI" id="CHEBI:18420"/>
    </cofactor>
</comment>
<dbReference type="GO" id="GO:0005886">
    <property type="term" value="C:plasma membrane"/>
    <property type="evidence" value="ECO:0007669"/>
    <property type="project" value="UniProtKB-SubCell"/>
</dbReference>
<dbReference type="GO" id="GO:0005509">
    <property type="term" value="F:calcium ion binding"/>
    <property type="evidence" value="ECO:0007669"/>
    <property type="project" value="InterPro"/>
</dbReference>
<proteinExistence type="inferred from homology"/>
<comment type="catalytic activity">
    <reaction evidence="24">
        <text>L-threonyl-[protein] + ATP = O-phospho-L-threonyl-[protein] + ADP + H(+)</text>
        <dbReference type="Rhea" id="RHEA:46608"/>
        <dbReference type="Rhea" id="RHEA-COMP:11060"/>
        <dbReference type="Rhea" id="RHEA-COMP:11605"/>
        <dbReference type="ChEBI" id="CHEBI:15378"/>
        <dbReference type="ChEBI" id="CHEBI:30013"/>
        <dbReference type="ChEBI" id="CHEBI:30616"/>
        <dbReference type="ChEBI" id="CHEBI:61977"/>
        <dbReference type="ChEBI" id="CHEBI:456216"/>
        <dbReference type="EC" id="2.7.11.1"/>
    </reaction>
</comment>
<dbReference type="GO" id="GO:0020005">
    <property type="term" value="C:symbiont-containing vacuole membrane"/>
    <property type="evidence" value="ECO:0007669"/>
    <property type="project" value="UniProtKB-SubCell"/>
</dbReference>
<keyword evidence="21" id="KW-0966">Cell projection</keyword>
<name>A0AAU9ICT8_9CILI</name>
<keyword evidence="15" id="KW-0106">Calcium</keyword>
<sequence>MGCCNSQPVDPPVSKGNQGRLRADSSNISKGNFVRTTKGLVRDHFEILKTIGSGGFGTVFKVIDKRTGLERAIKEIPKSKLGPSSEKQMLLEVELLKEMDHPNILKLFEVIESDLCYYIVSELLTGGELFDKVLKDMRFSEKIAAKYIHDIVTAINYCHQKNIVHRDLKPENLLLLNNNPNAPLKVIDFGISQKLAPGSKLTTAIGTLYYMAPEVFSGTYDEKCDIWSSGVILYLMLSGRPPFIGNTEVEVLKKIRAGQPEMTKGIWPSISEDAKDLIRKMICVDSASRFSASDVLNHRWIKQHISGEIEDNPINTQAFEQLNKFRSQSKLEKSILTFITAQVSTPSEESDLVNLFKQLDKNGDGRLSIKEISDGSAILGLGSQLDVMEIMKNCDSDGSGFIDYTEFLTAATTWNKVIQKEELQRAFKLYDEGGDGQLSLSELRDCIPGIEDSEWSKFLSEADKDGNGVISLEEFKQYLTDKILNA</sequence>
<keyword evidence="19" id="KW-0969">Cilium</keyword>
<evidence type="ECO:0000256" key="19">
    <source>
        <dbReference type="ARBA" id="ARBA00023069"/>
    </source>
</evidence>
<evidence type="ECO:0000256" key="11">
    <source>
        <dbReference type="ARBA" id="ARBA00022723"/>
    </source>
</evidence>
<keyword evidence="18" id="KW-1043">Host membrane</keyword>
<evidence type="ECO:0000256" key="12">
    <source>
        <dbReference type="ARBA" id="ARBA00022737"/>
    </source>
</evidence>
<comment type="similarity">
    <text evidence="23">Belongs to the protein kinase superfamily. Ser/Thr protein kinase family. CDPK subfamily.</text>
</comment>
<keyword evidence="20" id="KW-0564">Palmitate</keyword>
<evidence type="ECO:0000256" key="4">
    <source>
        <dbReference type="ARBA" id="ARBA00004425"/>
    </source>
</evidence>
<dbReference type="InterPro" id="IPR017441">
    <property type="entry name" value="Protein_kinase_ATP_BS"/>
</dbReference>
<dbReference type="CDD" id="cd00051">
    <property type="entry name" value="EFh"/>
    <property type="match status" value="1"/>
</dbReference>
<dbReference type="PROSITE" id="PS00107">
    <property type="entry name" value="PROTEIN_KINASE_ATP"/>
    <property type="match status" value="1"/>
</dbReference>
<keyword evidence="22" id="KW-0449">Lipoprotein</keyword>
<dbReference type="PANTHER" id="PTHR24349">
    <property type="entry name" value="SERINE/THREONINE-PROTEIN KINASE"/>
    <property type="match status" value="1"/>
</dbReference>
<organism evidence="33 34">
    <name type="scientific">Blepharisma stoltei</name>
    <dbReference type="NCBI Taxonomy" id="1481888"/>
    <lineage>
        <taxon>Eukaryota</taxon>
        <taxon>Sar</taxon>
        <taxon>Alveolata</taxon>
        <taxon>Ciliophora</taxon>
        <taxon>Postciliodesmatophora</taxon>
        <taxon>Heterotrichea</taxon>
        <taxon>Heterotrichida</taxon>
        <taxon>Blepharismidae</taxon>
        <taxon>Blepharisma</taxon>
    </lineage>
</organism>
<keyword evidence="7" id="KW-1032">Host cell membrane</keyword>
<dbReference type="SUPFAM" id="SSF56112">
    <property type="entry name" value="Protein kinase-like (PK-like)"/>
    <property type="match status" value="1"/>
</dbReference>
<dbReference type="FunFam" id="3.30.200.20:FF:000315">
    <property type="entry name" value="Calcium-dependent protein kinase 3"/>
    <property type="match status" value="1"/>
</dbReference>
<evidence type="ECO:0000256" key="6">
    <source>
        <dbReference type="ARBA" id="ARBA00022475"/>
    </source>
</evidence>
<keyword evidence="9" id="KW-0808">Transferase</keyword>
<dbReference type="AlphaFoldDB" id="A0AAU9ICT8"/>
<dbReference type="EMBL" id="CAJZBQ010000001">
    <property type="protein sequence ID" value="CAG9309958.1"/>
    <property type="molecule type" value="Genomic_DNA"/>
</dbReference>
<evidence type="ECO:0000259" key="32">
    <source>
        <dbReference type="PROSITE" id="PS50222"/>
    </source>
</evidence>
<dbReference type="PROSITE" id="PS00018">
    <property type="entry name" value="EF_HAND_1"/>
    <property type="match status" value="3"/>
</dbReference>
<evidence type="ECO:0000256" key="5">
    <source>
        <dbReference type="ARBA" id="ARBA00012513"/>
    </source>
</evidence>
<comment type="catalytic activity">
    <reaction evidence="25">
        <text>L-seryl-[protein] + ATP = O-phospho-L-seryl-[protein] + ADP + H(+)</text>
        <dbReference type="Rhea" id="RHEA:17989"/>
        <dbReference type="Rhea" id="RHEA-COMP:9863"/>
        <dbReference type="Rhea" id="RHEA-COMP:11604"/>
        <dbReference type="ChEBI" id="CHEBI:15378"/>
        <dbReference type="ChEBI" id="CHEBI:29999"/>
        <dbReference type="ChEBI" id="CHEBI:30616"/>
        <dbReference type="ChEBI" id="CHEBI:83421"/>
        <dbReference type="ChEBI" id="CHEBI:456216"/>
        <dbReference type="EC" id="2.7.11.1"/>
    </reaction>
</comment>
<evidence type="ECO:0000256" key="18">
    <source>
        <dbReference type="ARBA" id="ARBA00022870"/>
    </source>
</evidence>
<dbReference type="CDD" id="cd05117">
    <property type="entry name" value="STKc_CAMK"/>
    <property type="match status" value="1"/>
</dbReference>
<keyword evidence="11" id="KW-0479">Metal-binding</keyword>
<evidence type="ECO:0000256" key="25">
    <source>
        <dbReference type="ARBA" id="ARBA00048679"/>
    </source>
</evidence>
<keyword evidence="13 28" id="KW-0547">Nucleotide-binding</keyword>
<evidence type="ECO:0000256" key="26">
    <source>
        <dbReference type="ARBA" id="ARBA00060437"/>
    </source>
</evidence>
<feature type="binding site" evidence="28">
    <location>
        <position position="74"/>
    </location>
    <ligand>
        <name>ATP</name>
        <dbReference type="ChEBI" id="CHEBI:30616"/>
    </ligand>
</feature>
<evidence type="ECO:0000256" key="9">
    <source>
        <dbReference type="ARBA" id="ARBA00022679"/>
    </source>
</evidence>
<feature type="domain" description="Protein kinase" evidence="31">
    <location>
        <begin position="45"/>
        <end position="301"/>
    </location>
</feature>
<dbReference type="PROSITE" id="PS50222">
    <property type="entry name" value="EF_HAND_2"/>
    <property type="match status" value="4"/>
</dbReference>
<dbReference type="FunFam" id="1.10.510.10:FF:000398">
    <property type="entry name" value="Calcium-dependent protein kinase 1"/>
    <property type="match status" value="1"/>
</dbReference>
<dbReference type="InterPro" id="IPR008271">
    <property type="entry name" value="Ser/Thr_kinase_AS"/>
</dbReference>
<evidence type="ECO:0000313" key="34">
    <source>
        <dbReference type="Proteomes" id="UP001162131"/>
    </source>
</evidence>
<evidence type="ECO:0000256" key="24">
    <source>
        <dbReference type="ARBA" id="ARBA00047899"/>
    </source>
</evidence>
<dbReference type="PROSITE" id="PS00108">
    <property type="entry name" value="PROTEIN_KINASE_ST"/>
    <property type="match status" value="1"/>
</dbReference>
<comment type="subcellular location">
    <subcellularLocation>
        <location evidence="3">Cell membrane</location>
        <topology evidence="3">Lipid-anchor</topology>
        <orientation evidence="3">Cytoplasmic side</orientation>
    </subcellularLocation>
    <subcellularLocation>
        <location evidence="2">Cell projection</location>
        <location evidence="2">Cilium</location>
        <location evidence="2">Flagellum</location>
    </subcellularLocation>
    <subcellularLocation>
        <location evidence="4">Host cell membrane</location>
        <topology evidence="4">Lipid-anchor</topology>
    </subcellularLocation>
    <subcellularLocation>
        <location evidence="26">Parasitophorous vacuole membrane</location>
        <topology evidence="26">Lipid-anchor</topology>
    </subcellularLocation>
</comment>
<dbReference type="SMART" id="SM00220">
    <property type="entry name" value="S_TKc"/>
    <property type="match status" value="1"/>
</dbReference>
<dbReference type="InterPro" id="IPR018247">
    <property type="entry name" value="EF_Hand_1_Ca_BS"/>
</dbReference>
<dbReference type="Gene3D" id="3.30.200.20">
    <property type="entry name" value="Phosphorylase Kinase, domain 1"/>
    <property type="match status" value="1"/>
</dbReference>
<evidence type="ECO:0000256" key="10">
    <source>
        <dbReference type="ARBA" id="ARBA00022707"/>
    </source>
</evidence>
<dbReference type="FunFam" id="1.10.238.10:FF:000001">
    <property type="entry name" value="Calmodulin 1"/>
    <property type="match status" value="1"/>
</dbReference>
<evidence type="ECO:0000256" key="13">
    <source>
        <dbReference type="ARBA" id="ARBA00022741"/>
    </source>
</evidence>
<dbReference type="GO" id="GO:0031514">
    <property type="term" value="C:motile cilium"/>
    <property type="evidence" value="ECO:0007669"/>
    <property type="project" value="UniProtKB-SubCell"/>
</dbReference>
<dbReference type="GO" id="GO:0005524">
    <property type="term" value="F:ATP binding"/>
    <property type="evidence" value="ECO:0007669"/>
    <property type="project" value="UniProtKB-UniRule"/>
</dbReference>
<evidence type="ECO:0000313" key="33">
    <source>
        <dbReference type="EMBL" id="CAG9309958.1"/>
    </source>
</evidence>
<evidence type="ECO:0000256" key="30">
    <source>
        <dbReference type="SAM" id="MobiDB-lite"/>
    </source>
</evidence>
<evidence type="ECO:0000256" key="20">
    <source>
        <dbReference type="ARBA" id="ARBA00023139"/>
    </source>
</evidence>
<dbReference type="Proteomes" id="UP001162131">
    <property type="component" value="Unassembled WGS sequence"/>
</dbReference>
<evidence type="ECO:0000256" key="15">
    <source>
        <dbReference type="ARBA" id="ARBA00022837"/>
    </source>
</evidence>
<evidence type="ECO:0000256" key="14">
    <source>
        <dbReference type="ARBA" id="ARBA00022777"/>
    </source>
</evidence>
<gene>
    <name evidence="33" type="ORF">BSTOLATCC_MIC172</name>
</gene>
<evidence type="ECO:0000256" key="29">
    <source>
        <dbReference type="RuleBase" id="RU000304"/>
    </source>
</evidence>
<keyword evidence="8 29" id="KW-0723">Serine/threonine-protein kinase</keyword>
<reference evidence="33" key="1">
    <citation type="submission" date="2021-09" db="EMBL/GenBank/DDBJ databases">
        <authorList>
            <consortium name="AG Swart"/>
            <person name="Singh M."/>
            <person name="Singh A."/>
            <person name="Seah K."/>
            <person name="Emmerich C."/>
        </authorList>
    </citation>
    <scope>NUCLEOTIDE SEQUENCE</scope>
    <source>
        <strain evidence="33">ATCC30299</strain>
    </source>
</reference>
<evidence type="ECO:0000256" key="1">
    <source>
        <dbReference type="ARBA" id="ARBA00001946"/>
    </source>
</evidence>
<keyword evidence="34" id="KW-1185">Reference proteome</keyword>
<keyword evidence="18" id="KW-0472">Membrane</keyword>
<dbReference type="Pfam" id="PF13499">
    <property type="entry name" value="EF-hand_7"/>
    <property type="match status" value="2"/>
</dbReference>
<dbReference type="Gene3D" id="1.10.510.10">
    <property type="entry name" value="Transferase(Phosphotransferase) domain 1"/>
    <property type="match status" value="1"/>
</dbReference>
<keyword evidence="12" id="KW-0677">Repeat</keyword>
<protein>
    <recommendedName>
        <fullName evidence="27">Calcium-dependent protein kinase 1</fullName>
        <ecNumber evidence="5">2.7.11.1</ecNumber>
    </recommendedName>
</protein>
<evidence type="ECO:0000256" key="23">
    <source>
        <dbReference type="ARBA" id="ARBA00024334"/>
    </source>
</evidence>
<dbReference type="InterPro" id="IPR000719">
    <property type="entry name" value="Prot_kinase_dom"/>
</dbReference>
<evidence type="ECO:0000256" key="16">
    <source>
        <dbReference type="ARBA" id="ARBA00022840"/>
    </source>
</evidence>
<dbReference type="GO" id="GO:0020002">
    <property type="term" value="C:host cell plasma membrane"/>
    <property type="evidence" value="ECO:0007669"/>
    <property type="project" value="UniProtKB-SubCell"/>
</dbReference>
<feature type="region of interest" description="Disordered" evidence="30">
    <location>
        <begin position="1"/>
        <end position="25"/>
    </location>
</feature>
<evidence type="ECO:0000256" key="22">
    <source>
        <dbReference type="ARBA" id="ARBA00023288"/>
    </source>
</evidence>
<dbReference type="Gene3D" id="1.10.238.10">
    <property type="entry name" value="EF-hand"/>
    <property type="match status" value="1"/>
</dbReference>
<dbReference type="EC" id="2.7.11.1" evidence="5"/>
<keyword evidence="17" id="KW-0282">Flagellum</keyword>
<evidence type="ECO:0000256" key="21">
    <source>
        <dbReference type="ARBA" id="ARBA00023273"/>
    </source>
</evidence>
<evidence type="ECO:0000256" key="2">
    <source>
        <dbReference type="ARBA" id="ARBA00004230"/>
    </source>
</evidence>
<evidence type="ECO:0000256" key="28">
    <source>
        <dbReference type="PROSITE-ProRule" id="PRU10141"/>
    </source>
</evidence>
<dbReference type="Pfam" id="PF00069">
    <property type="entry name" value="Pkinase"/>
    <property type="match status" value="1"/>
</dbReference>
<dbReference type="SMART" id="SM00054">
    <property type="entry name" value="EFh"/>
    <property type="match status" value="4"/>
</dbReference>
<feature type="domain" description="EF-hand" evidence="32">
    <location>
        <begin position="450"/>
        <end position="485"/>
    </location>
</feature>
<keyword evidence="10" id="KW-0519">Myristate</keyword>
<evidence type="ECO:0000256" key="8">
    <source>
        <dbReference type="ARBA" id="ARBA00022527"/>
    </source>
</evidence>
<dbReference type="InterPro" id="IPR050205">
    <property type="entry name" value="CDPK_Ser/Thr_kinases"/>
</dbReference>
<comment type="caution">
    <text evidence="33">The sequence shown here is derived from an EMBL/GenBank/DDBJ whole genome shotgun (WGS) entry which is preliminary data.</text>
</comment>
<evidence type="ECO:0000259" key="31">
    <source>
        <dbReference type="PROSITE" id="PS50011"/>
    </source>
</evidence>
<feature type="domain" description="EF-hand" evidence="32">
    <location>
        <begin position="386"/>
        <end position="417"/>
    </location>
</feature>
<dbReference type="InterPro" id="IPR011009">
    <property type="entry name" value="Kinase-like_dom_sf"/>
</dbReference>
<evidence type="ECO:0000256" key="3">
    <source>
        <dbReference type="ARBA" id="ARBA00004342"/>
    </source>
</evidence>
<dbReference type="GO" id="GO:0004674">
    <property type="term" value="F:protein serine/threonine kinase activity"/>
    <property type="evidence" value="ECO:0007669"/>
    <property type="project" value="UniProtKB-KW"/>
</dbReference>
<feature type="domain" description="EF-hand" evidence="32">
    <location>
        <begin position="418"/>
        <end position="447"/>
    </location>
</feature>
<keyword evidence="14" id="KW-0418">Kinase</keyword>
<dbReference type="InterPro" id="IPR002048">
    <property type="entry name" value="EF_hand_dom"/>
</dbReference>
<evidence type="ECO:0000256" key="7">
    <source>
        <dbReference type="ARBA" id="ARBA00022511"/>
    </source>
</evidence>